<organism evidence="1 2">
    <name type="scientific">Mycobacteroides abscessus subsp. massiliense</name>
    <dbReference type="NCBI Taxonomy" id="1962118"/>
    <lineage>
        <taxon>Bacteria</taxon>
        <taxon>Bacillati</taxon>
        <taxon>Actinomycetota</taxon>
        <taxon>Actinomycetes</taxon>
        <taxon>Mycobacteriales</taxon>
        <taxon>Mycobacteriaceae</taxon>
        <taxon>Mycobacteroides</taxon>
        <taxon>Mycobacteroides abscessus</taxon>
    </lineage>
</organism>
<dbReference type="Proteomes" id="UP000190074">
    <property type="component" value="Unassembled WGS sequence"/>
</dbReference>
<sequence length="171" mass="18723">MRCACGHPDCSGRDTADVPVVVNVVINQSTLAGSDDYPAHVPGFGVLAAESARAAVAGTPTRNLTDSRSPGYTGGTTTGANLKALCRKHHLLKTFGQWTELQEPDGTVIWKSPTGHRYATTPASWFLFPALARHHTRQQARDRRRQTERNLNREQRLQREAALAAKDPPPF</sequence>
<evidence type="ECO:0000313" key="1">
    <source>
        <dbReference type="EMBL" id="SKM19602.1"/>
    </source>
</evidence>
<dbReference type="EMBL" id="FVGW01000005">
    <property type="protein sequence ID" value="SKM19602.1"/>
    <property type="molecule type" value="Genomic_DNA"/>
</dbReference>
<reference evidence="1 2" key="1">
    <citation type="submission" date="2016-11" db="EMBL/GenBank/DDBJ databases">
        <authorList>
            <consortium name="Pathogen Informatics"/>
        </authorList>
    </citation>
    <scope>NUCLEOTIDE SEQUENCE [LARGE SCALE GENOMIC DNA]</scope>
    <source>
        <strain evidence="1 2">911</strain>
    </source>
</reference>
<accession>A0A1T8I6Z2</accession>
<name>A0A1T8I6Z2_9MYCO</name>
<evidence type="ECO:0000313" key="2">
    <source>
        <dbReference type="Proteomes" id="UP000190074"/>
    </source>
</evidence>
<dbReference type="AlphaFoldDB" id="A0A1T8I6Z2"/>
<proteinExistence type="predicted"/>
<gene>
    <name evidence="1" type="ORF">SAMEA2259716_02983</name>
</gene>
<dbReference type="RefSeq" id="WP_005071931.1">
    <property type="nucleotide sequence ID" value="NZ_CP021122.1"/>
</dbReference>
<protein>
    <submittedName>
        <fullName evidence="1">Protein of uncharacterized function DUF222</fullName>
    </submittedName>
</protein>